<keyword evidence="6" id="KW-1185">Reference proteome</keyword>
<dbReference type="Gene3D" id="3.30.70.1020">
    <property type="entry name" value="Trehalose-6-phosphate phosphatase related protein, domain 2"/>
    <property type="match status" value="1"/>
</dbReference>
<comment type="catalytic activity">
    <reaction evidence="4">
        <text>alpha,alpha-trehalose 6-phosphate + H2O = alpha,alpha-trehalose + phosphate</text>
        <dbReference type="Rhea" id="RHEA:23420"/>
        <dbReference type="ChEBI" id="CHEBI:15377"/>
        <dbReference type="ChEBI" id="CHEBI:16551"/>
        <dbReference type="ChEBI" id="CHEBI:43474"/>
        <dbReference type="ChEBI" id="CHEBI:58429"/>
        <dbReference type="EC" id="3.1.3.12"/>
    </reaction>
</comment>
<dbReference type="InterPro" id="IPR003337">
    <property type="entry name" value="Trehalose_PPase"/>
</dbReference>
<evidence type="ECO:0000256" key="3">
    <source>
        <dbReference type="ARBA" id="ARBA00022801"/>
    </source>
</evidence>
<dbReference type="NCBIfam" id="TIGR00685">
    <property type="entry name" value="T6PP"/>
    <property type="match status" value="1"/>
</dbReference>
<dbReference type="EMBL" id="JBHRST010000007">
    <property type="protein sequence ID" value="MFC3097221.1"/>
    <property type="molecule type" value="Genomic_DNA"/>
</dbReference>
<dbReference type="PANTHER" id="PTHR43768:SF3">
    <property type="entry name" value="TREHALOSE 6-PHOSPHATE PHOSPHATASE"/>
    <property type="match status" value="1"/>
</dbReference>
<dbReference type="InterPro" id="IPR006379">
    <property type="entry name" value="HAD-SF_hydro_IIB"/>
</dbReference>
<comment type="function">
    <text evidence="4">Removes the phosphate from trehalose 6-phosphate to produce free trehalose.</text>
</comment>
<dbReference type="CDD" id="cd01627">
    <property type="entry name" value="HAD_TPP"/>
    <property type="match status" value="1"/>
</dbReference>
<evidence type="ECO:0000313" key="6">
    <source>
        <dbReference type="Proteomes" id="UP001595456"/>
    </source>
</evidence>
<comment type="cofactor">
    <cofactor evidence="4">
        <name>Mg(2+)</name>
        <dbReference type="ChEBI" id="CHEBI:18420"/>
    </cofactor>
</comment>
<keyword evidence="4" id="KW-0460">Magnesium</keyword>
<evidence type="ECO:0000256" key="1">
    <source>
        <dbReference type="ARBA" id="ARBA00005199"/>
    </source>
</evidence>
<sequence>MTLPANLLPPPPLAELQQHARIGLFLDFDGTLVELAPGPDAIAVPADLAVRLERLGERLGGALALVSGRSAADLRRHLGPGLLTLAGSHGAHIVAPDGSVLRQGSPLPGAVSEHLRLFASRSGLLFEEKAHGGALHYRARPELGDQATDFAKQLAQHHGLATKEGKCVIELVWPGADKGGAAHLLCGNMPFAGTIPVFIGDDITDEDGFAACIRMGGFGIKVGEGGATCARYRLASVKDVFAWLNL</sequence>
<name>A0ABV7E5J7_9SPHN</name>
<dbReference type="SUPFAM" id="SSF56784">
    <property type="entry name" value="HAD-like"/>
    <property type="match status" value="1"/>
</dbReference>
<evidence type="ECO:0000313" key="5">
    <source>
        <dbReference type="EMBL" id="MFC3097221.1"/>
    </source>
</evidence>
<dbReference type="EC" id="3.1.3.12" evidence="4"/>
<accession>A0ABV7E5J7</accession>
<dbReference type="NCBIfam" id="TIGR01484">
    <property type="entry name" value="HAD-SF-IIB"/>
    <property type="match status" value="1"/>
</dbReference>
<evidence type="ECO:0000256" key="2">
    <source>
        <dbReference type="ARBA" id="ARBA00008770"/>
    </source>
</evidence>
<comment type="caution">
    <text evidence="5">The sequence shown here is derived from an EMBL/GenBank/DDBJ whole genome shotgun (WGS) entry which is preliminary data.</text>
</comment>
<dbReference type="InterPro" id="IPR044651">
    <property type="entry name" value="OTSB-like"/>
</dbReference>
<dbReference type="InterPro" id="IPR036412">
    <property type="entry name" value="HAD-like_sf"/>
</dbReference>
<gene>
    <name evidence="5" type="primary">otsB</name>
    <name evidence="5" type="ORF">ACFODU_05335</name>
</gene>
<reference evidence="6" key="1">
    <citation type="journal article" date="2019" name="Int. J. Syst. Evol. Microbiol.">
        <title>The Global Catalogue of Microorganisms (GCM) 10K type strain sequencing project: providing services to taxonomists for standard genome sequencing and annotation.</title>
        <authorList>
            <consortium name="The Broad Institute Genomics Platform"/>
            <consortium name="The Broad Institute Genome Sequencing Center for Infectious Disease"/>
            <person name="Wu L."/>
            <person name="Ma J."/>
        </authorList>
    </citation>
    <scope>NUCLEOTIDE SEQUENCE [LARGE SCALE GENOMIC DNA]</scope>
    <source>
        <strain evidence="6">KCTC 52607</strain>
    </source>
</reference>
<dbReference type="InterPro" id="IPR023214">
    <property type="entry name" value="HAD_sf"/>
</dbReference>
<dbReference type="RefSeq" id="WP_377922784.1">
    <property type="nucleotide sequence ID" value="NZ_JBHRST010000007.1"/>
</dbReference>
<dbReference type="Proteomes" id="UP001595456">
    <property type="component" value="Unassembled WGS sequence"/>
</dbReference>
<comment type="pathway">
    <text evidence="1 4">Glycan biosynthesis; trehalose biosynthesis.</text>
</comment>
<comment type="similarity">
    <text evidence="2 4">Belongs to the trehalose phosphatase family.</text>
</comment>
<proteinExistence type="inferred from homology"/>
<dbReference type="GO" id="GO:0004805">
    <property type="term" value="F:trehalose-phosphatase activity"/>
    <property type="evidence" value="ECO:0007669"/>
    <property type="project" value="UniProtKB-EC"/>
</dbReference>
<dbReference type="PANTHER" id="PTHR43768">
    <property type="entry name" value="TREHALOSE 6-PHOSPHATE PHOSPHATASE"/>
    <property type="match status" value="1"/>
</dbReference>
<protein>
    <recommendedName>
        <fullName evidence="4">Trehalose 6-phosphate phosphatase</fullName>
        <ecNumber evidence="4">3.1.3.12</ecNumber>
    </recommendedName>
</protein>
<keyword evidence="4" id="KW-0479">Metal-binding</keyword>
<evidence type="ECO:0000256" key="4">
    <source>
        <dbReference type="RuleBase" id="RU361117"/>
    </source>
</evidence>
<organism evidence="5 6">
    <name type="scientific">Alteraurantiacibacter palmitatis</name>
    <dbReference type="NCBI Taxonomy" id="2054628"/>
    <lineage>
        <taxon>Bacteria</taxon>
        <taxon>Pseudomonadati</taxon>
        <taxon>Pseudomonadota</taxon>
        <taxon>Alphaproteobacteria</taxon>
        <taxon>Sphingomonadales</taxon>
        <taxon>Erythrobacteraceae</taxon>
        <taxon>Alteraurantiacibacter</taxon>
    </lineage>
</organism>
<dbReference type="Gene3D" id="3.40.50.1000">
    <property type="entry name" value="HAD superfamily/HAD-like"/>
    <property type="match status" value="1"/>
</dbReference>
<keyword evidence="3 4" id="KW-0378">Hydrolase</keyword>
<dbReference type="Pfam" id="PF02358">
    <property type="entry name" value="Trehalose_PPase"/>
    <property type="match status" value="1"/>
</dbReference>